<comment type="caution">
    <text evidence="5">Lacks conserved residue(s) required for the propagation of feature annotation.</text>
</comment>
<dbReference type="InterPro" id="IPR015255">
    <property type="entry name" value="Vitellinogen_open_b-sht"/>
</dbReference>
<dbReference type="SMART" id="SM00638">
    <property type="entry name" value="LPD_N"/>
    <property type="match status" value="1"/>
</dbReference>
<dbReference type="PROSITE" id="PS51211">
    <property type="entry name" value="VITELLOGENIN"/>
    <property type="match status" value="1"/>
</dbReference>
<dbReference type="InterPro" id="IPR001846">
    <property type="entry name" value="VWF_type-D"/>
</dbReference>
<keyword evidence="1 6" id="KW-0732">Signal</keyword>
<dbReference type="PANTHER" id="PTHR23345:SF15">
    <property type="entry name" value="VITELLOGENIN 1-RELATED"/>
    <property type="match status" value="1"/>
</dbReference>
<dbReference type="SUPFAM" id="SSF48431">
    <property type="entry name" value="Lipovitellin-phosvitin complex, superhelical domain"/>
    <property type="match status" value="1"/>
</dbReference>
<dbReference type="InterPro" id="IPR050733">
    <property type="entry name" value="Vitellogenin/Apolipophorin"/>
</dbReference>
<evidence type="ECO:0000259" key="8">
    <source>
        <dbReference type="PROSITE" id="PS51233"/>
    </source>
</evidence>
<dbReference type="GO" id="GO:0005319">
    <property type="term" value="F:lipid transporter activity"/>
    <property type="evidence" value="ECO:0007669"/>
    <property type="project" value="InterPro"/>
</dbReference>
<feature type="chain" id="PRO_5043552013" description="Vitellogenin-2" evidence="6">
    <location>
        <begin position="18"/>
        <end position="1680"/>
    </location>
</feature>
<dbReference type="InterPro" id="IPR001747">
    <property type="entry name" value="Vitellogenin_N"/>
</dbReference>
<dbReference type="Proteomes" id="UP000827092">
    <property type="component" value="Unassembled WGS sequence"/>
</dbReference>
<dbReference type="Gene3D" id="2.20.80.10">
    <property type="entry name" value="Lipovitellin-phosvitin complex, chain A, domain 4"/>
    <property type="match status" value="1"/>
</dbReference>
<feature type="domain" description="VWFD" evidence="8">
    <location>
        <begin position="1387"/>
        <end position="1572"/>
    </location>
</feature>
<evidence type="ECO:0000259" key="7">
    <source>
        <dbReference type="PROSITE" id="PS51211"/>
    </source>
</evidence>
<dbReference type="Gene3D" id="1.25.10.20">
    <property type="entry name" value="Vitellinogen, superhelical"/>
    <property type="match status" value="1"/>
</dbReference>
<keyword evidence="3" id="KW-1015">Disulfide bond</keyword>
<evidence type="ECO:0000256" key="4">
    <source>
        <dbReference type="ARBA" id="ARBA00023180"/>
    </source>
</evidence>
<keyword evidence="2" id="KW-0758">Storage protein</keyword>
<dbReference type="EMBL" id="JAFNEN010000507">
    <property type="protein sequence ID" value="KAG8181558.1"/>
    <property type="molecule type" value="Genomic_DNA"/>
</dbReference>
<proteinExistence type="predicted"/>
<name>A0AAV6UCX1_9ARAC</name>
<organism evidence="9 10">
    <name type="scientific">Oedothorax gibbosus</name>
    <dbReference type="NCBI Taxonomy" id="931172"/>
    <lineage>
        <taxon>Eukaryota</taxon>
        <taxon>Metazoa</taxon>
        <taxon>Ecdysozoa</taxon>
        <taxon>Arthropoda</taxon>
        <taxon>Chelicerata</taxon>
        <taxon>Arachnida</taxon>
        <taxon>Araneae</taxon>
        <taxon>Araneomorphae</taxon>
        <taxon>Entelegynae</taxon>
        <taxon>Araneoidea</taxon>
        <taxon>Linyphiidae</taxon>
        <taxon>Erigoninae</taxon>
        <taxon>Oedothorax</taxon>
    </lineage>
</organism>
<reference evidence="9 10" key="1">
    <citation type="journal article" date="2022" name="Nat. Ecol. Evol.">
        <title>A masculinizing supergene underlies an exaggerated male reproductive morph in a spider.</title>
        <authorList>
            <person name="Hendrickx F."/>
            <person name="De Corte Z."/>
            <person name="Sonet G."/>
            <person name="Van Belleghem S.M."/>
            <person name="Kostlbacher S."/>
            <person name="Vangestel C."/>
        </authorList>
    </citation>
    <scope>NUCLEOTIDE SEQUENCE [LARGE SCALE GENOMIC DNA]</scope>
    <source>
        <strain evidence="9">W744_W776</strain>
    </source>
</reference>
<feature type="domain" description="Vitellogenin" evidence="7">
    <location>
        <begin position="20"/>
        <end position="722"/>
    </location>
</feature>
<protein>
    <recommendedName>
        <fullName evidence="11">Vitellogenin-2</fullName>
    </recommendedName>
</protein>
<dbReference type="Gene3D" id="2.30.230.10">
    <property type="entry name" value="Lipovitellin, beta-sheet shell regions, chain A"/>
    <property type="match status" value="1"/>
</dbReference>
<evidence type="ECO:0000313" key="9">
    <source>
        <dbReference type="EMBL" id="KAG8181558.1"/>
    </source>
</evidence>
<dbReference type="PROSITE" id="PS51233">
    <property type="entry name" value="VWFD"/>
    <property type="match status" value="1"/>
</dbReference>
<dbReference type="Pfam" id="PF00094">
    <property type="entry name" value="VWD"/>
    <property type="match status" value="1"/>
</dbReference>
<evidence type="ECO:0000256" key="1">
    <source>
        <dbReference type="ARBA" id="ARBA00022729"/>
    </source>
</evidence>
<dbReference type="InterPro" id="IPR011030">
    <property type="entry name" value="Lipovitellin_superhlx_dom"/>
</dbReference>
<dbReference type="Pfam" id="PF01347">
    <property type="entry name" value="Vitellogenin_N"/>
    <property type="match status" value="1"/>
</dbReference>
<dbReference type="PANTHER" id="PTHR23345">
    <property type="entry name" value="VITELLOGENIN-RELATED"/>
    <property type="match status" value="1"/>
</dbReference>
<feature type="signal peptide" evidence="6">
    <location>
        <begin position="1"/>
        <end position="17"/>
    </location>
</feature>
<accession>A0AAV6UCX1</accession>
<evidence type="ECO:0008006" key="11">
    <source>
        <dbReference type="Google" id="ProtNLM"/>
    </source>
</evidence>
<evidence type="ECO:0000256" key="5">
    <source>
        <dbReference type="PROSITE-ProRule" id="PRU00557"/>
    </source>
</evidence>
<evidence type="ECO:0000256" key="2">
    <source>
        <dbReference type="ARBA" id="ARBA00022761"/>
    </source>
</evidence>
<keyword evidence="4" id="KW-0325">Glycoprotein</keyword>
<dbReference type="GO" id="GO:0045735">
    <property type="term" value="F:nutrient reservoir activity"/>
    <property type="evidence" value="ECO:0007669"/>
    <property type="project" value="UniProtKB-KW"/>
</dbReference>
<dbReference type="Pfam" id="PF09172">
    <property type="entry name" value="Vit_open_b-sht"/>
    <property type="match status" value="1"/>
</dbReference>
<dbReference type="InterPro" id="IPR015819">
    <property type="entry name" value="Lipid_transp_b-sht_shell"/>
</dbReference>
<dbReference type="InterPro" id="IPR015816">
    <property type="entry name" value="Vitellinogen_b-sht_N"/>
</dbReference>
<evidence type="ECO:0000256" key="3">
    <source>
        <dbReference type="ARBA" id="ARBA00023157"/>
    </source>
</evidence>
<dbReference type="SUPFAM" id="SSF56968">
    <property type="entry name" value="Lipovitellin-phosvitin complex, beta-sheet shell regions"/>
    <property type="match status" value="2"/>
</dbReference>
<evidence type="ECO:0000256" key="6">
    <source>
        <dbReference type="SAM" id="SignalP"/>
    </source>
</evidence>
<comment type="caution">
    <text evidence="9">The sequence shown here is derived from an EMBL/GenBank/DDBJ whole genome shotgun (WGS) entry which is preliminary data.</text>
</comment>
<evidence type="ECO:0000313" key="10">
    <source>
        <dbReference type="Proteomes" id="UP000827092"/>
    </source>
</evidence>
<sequence length="1680" mass="194627">MYCLALVFAALAATATATGYIDGREYVYKYNGQIYTGYPRIKNQESGYAFHADVIIQPHGDYAFMKVDHVQKTQFNGEFEDVEKHPHTYVDLPEVAGVLTHPFKVYRKHGVVTHFEVSKDEPTFAVNMKRGLINLFSLNFEEMESTSPSTEENDIHQPDPTKHYYTTFEKGIMGDCETAYVVEHHPYFKTPHNNIVLNVTKTKNYHNCKSHPNQVYGVFHGHECGEAAEHEKSHTLHGSAVFHYDIRGHRHHYVIEKIDSVGEVAYTPYPLEGQTVSTIINRHLELVEERDVTTPLAIEGEAQDYDSLIYDFDFQHGFKDPVDLHKPHYLYHLTGRKVPLDQIYAQFDELIHVYDDETYHDKIKDKNFPDKFVELLRSVGTIGYEEIEALYHKYAEIPKTDATADQKKYRSLFVDVIVNIGTNPALLFGKYLIEHKLVKIQEAAYFFTQIPLHVKEVSQTLLDELQHLCEHDSLKKYETAHISCVFALSTLVHDHCVARYHPEGPEGNHKHSCKPEDAVKYFEYVAHHFESATDDKLKAAYLKAGGIMGLREILPYARPYIEGAGHPHRYFRTQALWSVLNVGWRFPDKVRDLLVPLLFNQTENYELRLTSFLILMMYKPQLYQIEGLARALKHDKDDQVRSYIHSYFQHLANSTHPCDRRVSKDAHYALRILDDVHHEFDHYDYTFSHHHYAAGYDPHYDFGGSTTFAYFASDSGYVPRAAYLGLEDFIGGQSFQTLGVGFKQYGLEKFFDKIFGPEGSFGQRSVFDLFKKRGKRDTSGVEKELNEIKAKIHLPTLESEDIHGEFFMKYMGNTLSFFHFDEKTFEDFFREGRFSIPNLPALYHKIPEFFYQRFMLNVDKLYVIPSESGLPIIFDYKQPLYYYHKNKESSFRVEPGFFPEERGGKFPEHVKFETDGHIAVDKEMFAYTGAIIPFDGVIFGAGISRRSTLSLPLKMKFDLEVKEKTFHAHWTPVAHDIYSFSYQPYTFVDSYLDTVPLTLEQNFHPVHRLSQQTHNDKFFHDALGFGFDVHSTYENDFNSEGAWLSFLFDKDYREKFYYLYANPNFEPYDVDVHFGVDDTKEVDFNIKYHYYDNEHSEEEFAANGFEDYHLNAAASDRGPFCTCSLEAEVVGHGDKERKAHAAASWTRDLKRTFHKVNFFYDRTPFASSETEHLKVCGSSFLKYPKRDLTKVATLETIGMDHKVESELKVHFGKDCSSDQKIKVEGHFDTSEEQRDLEAHRDVPDTPEHYNPYAHYYQLCLHEREHGENWGDNCMEYIHHITELHEYEFNAKYEHLSPRFLNFTNKVGGFLRHVLYNYADHNVIDVHHPEHEIHVHANISVHLPVADIRVSKPHSESHYTHVYTPYHHGFNSFPFFEDIHVKNSMSESKCKLEGDHVVTFDHYEYNLPPINCYKVIAKDCSKSEFFTVLGSKITHPKYHKALKVFLGKHKIEALPVTDDSDIIIRVDGKRVPVANDAPYLHYEGEDHSHGADFYVTFRDFYYALHSEKYGLIVEFDGHAIVIQASPYYRHKLCGLCGDFNGQKYDGYTAGDGCHYDTDEAYAYAYSIPSDTCEVPKFEKKCPDEGGFGCTKLRTKIVEKTTGKVPMTCFSTEPVAECSTHCKARATTKQTIHFHCLPSSDDSTKSLVRQQTHRVIHEVRRKSQDHEAEVEVPDVCLKTSDH</sequence>
<dbReference type="SMART" id="SM00216">
    <property type="entry name" value="VWD"/>
    <property type="match status" value="1"/>
</dbReference>
<keyword evidence="10" id="KW-1185">Reference proteome</keyword>
<dbReference type="SMART" id="SM01169">
    <property type="entry name" value="DUF1943"/>
    <property type="match status" value="1"/>
</dbReference>
<gene>
    <name evidence="9" type="ORF">JTE90_017309</name>
</gene>